<accession>A0AAD0XRG6</accession>
<gene>
    <name evidence="2" type="ORF">EFP84_00645</name>
</gene>
<dbReference type="Proteomes" id="UP000276407">
    <property type="component" value="Chromosome 1"/>
</dbReference>
<dbReference type="RefSeq" id="WP_123180263.1">
    <property type="nucleotide sequence ID" value="NZ_CP033614.1"/>
</dbReference>
<reference evidence="2 3" key="1">
    <citation type="submission" date="2018-11" db="EMBL/GenBank/DDBJ databases">
        <title>Complete genome sequence of Leptospira kmetyi isolate LS 001/16 from soil sample associated with a leptospirosis patient in Kelantan.</title>
        <authorList>
            <person name="Muhammad Yusoff F."/>
            <person name="Muhammad Yusoff S."/>
            <person name="Ahmad M.N."/>
            <person name="Yusof N.Y."/>
            <person name="Aziah I."/>
        </authorList>
    </citation>
    <scope>NUCLEOTIDE SEQUENCE [LARGE SCALE GENOMIC DNA]</scope>
    <source>
        <strain evidence="2 3">LS 001/16</strain>
    </source>
</reference>
<evidence type="ECO:0000256" key="1">
    <source>
        <dbReference type="SAM" id="SignalP"/>
    </source>
</evidence>
<name>A0AAD0XRG6_9LEPT</name>
<dbReference type="AlphaFoldDB" id="A0AAD0XRG6"/>
<evidence type="ECO:0000313" key="3">
    <source>
        <dbReference type="Proteomes" id="UP000276407"/>
    </source>
</evidence>
<sequence>MRTKTLSLVASVLCLVGSSQVFAQTKKPAAEAAVAPAPAPKAEPEDKKWYDQVEFSGFADVYYMYNLNPKQGNDIDATRAFETSNKNFAVNAVALTIQKAAEKSSPWGFRIDFQNGQNNAFQEAPYSQSNSIYNYNMLKQAYVSMYFPVLKGMTLDVGKMATHIGYEVLESMSNPNYSIGAIFQNTIPFIHTGARLTTQFTDKWAGTFYIYNSGGGTGYNSPANVTTAPLNVITDPAYSGSAASKSYFVEGQTERKAIGTQLKGQLIEDKLSITWNTLYSADGAYARVDPVKAALANEIAATGDPNIGKYNVANPGRAKYNKDYWFMNHAILSITPTDKITIDLDYTWSEKSGGANLANNGLDQRRYNNFSQADVDASGGTASLGEQFNARTLLAGLNNKRDMKTTYKAYGIWAKFKINESWGVNVRAEYIDDKHNNGALTTFNPFMGTNAYVSEYKKATDGAIADAVVAALAADPNLGAFGISKAQVLEAMSDDYKDYSGTRNAGQYKTFTVTPVWNFTENLLIKLDMRRDWATGKQFVDQKGEKQDHQYGVTLGVVAKF</sequence>
<feature type="signal peptide" evidence="1">
    <location>
        <begin position="1"/>
        <end position="23"/>
    </location>
</feature>
<keyword evidence="1" id="KW-0732">Signal</keyword>
<organism evidence="2 3">
    <name type="scientific">Leptospira kmetyi</name>
    <dbReference type="NCBI Taxonomy" id="408139"/>
    <lineage>
        <taxon>Bacteria</taxon>
        <taxon>Pseudomonadati</taxon>
        <taxon>Spirochaetota</taxon>
        <taxon>Spirochaetia</taxon>
        <taxon>Leptospirales</taxon>
        <taxon>Leptospiraceae</taxon>
        <taxon>Leptospira</taxon>
    </lineage>
</organism>
<proteinExistence type="predicted"/>
<dbReference type="Pfam" id="PF07642">
    <property type="entry name" value="BBP2"/>
    <property type="match status" value="1"/>
</dbReference>
<protein>
    <submittedName>
        <fullName evidence="2">Porin</fullName>
    </submittedName>
</protein>
<dbReference type="EMBL" id="CP033614">
    <property type="protein sequence ID" value="AYV57322.1"/>
    <property type="molecule type" value="Genomic_DNA"/>
</dbReference>
<evidence type="ECO:0000313" key="2">
    <source>
        <dbReference type="EMBL" id="AYV57322.1"/>
    </source>
</evidence>
<dbReference type="KEGG" id="lkm:EFP84_00645"/>
<feature type="chain" id="PRO_5042152017" evidence="1">
    <location>
        <begin position="24"/>
        <end position="561"/>
    </location>
</feature>
<dbReference type="InterPro" id="IPR011486">
    <property type="entry name" value="BBP2"/>
</dbReference>